<keyword evidence="1" id="KW-1133">Transmembrane helix</keyword>
<sequence length="74" mass="8001">MGAGHQLGADLAELVGHPAAEKGDTHREQGYARRVFTEDDPTGLSSPLGQLIMAGGLIGVIVYGLIWFRQNRKR</sequence>
<comment type="caution">
    <text evidence="2">The sequence shown here is derived from an EMBL/GenBank/DDBJ whole genome shotgun (WGS) entry which is preliminary data.</text>
</comment>
<keyword evidence="1" id="KW-0812">Transmembrane</keyword>
<evidence type="ECO:0000256" key="1">
    <source>
        <dbReference type="SAM" id="Phobius"/>
    </source>
</evidence>
<dbReference type="Proteomes" id="UP001501747">
    <property type="component" value="Unassembled WGS sequence"/>
</dbReference>
<keyword evidence="1" id="KW-0472">Membrane</keyword>
<organism evidence="2 3">
    <name type="scientific">Allokutzneria multivorans</name>
    <dbReference type="NCBI Taxonomy" id="1142134"/>
    <lineage>
        <taxon>Bacteria</taxon>
        <taxon>Bacillati</taxon>
        <taxon>Actinomycetota</taxon>
        <taxon>Actinomycetes</taxon>
        <taxon>Pseudonocardiales</taxon>
        <taxon>Pseudonocardiaceae</taxon>
        <taxon>Allokutzneria</taxon>
    </lineage>
</organism>
<protein>
    <submittedName>
        <fullName evidence="2">Uncharacterized protein</fullName>
    </submittedName>
</protein>
<evidence type="ECO:0000313" key="3">
    <source>
        <dbReference type="Proteomes" id="UP001501747"/>
    </source>
</evidence>
<accession>A0ABP7S5F7</accession>
<dbReference type="EMBL" id="BAABAL010000009">
    <property type="protein sequence ID" value="GAA4006922.1"/>
    <property type="molecule type" value="Genomic_DNA"/>
</dbReference>
<evidence type="ECO:0000313" key="2">
    <source>
        <dbReference type="EMBL" id="GAA4006922.1"/>
    </source>
</evidence>
<name>A0ABP7S5F7_9PSEU</name>
<feature type="transmembrane region" description="Helical" evidence="1">
    <location>
        <begin position="48"/>
        <end position="68"/>
    </location>
</feature>
<keyword evidence="3" id="KW-1185">Reference proteome</keyword>
<proteinExistence type="predicted"/>
<gene>
    <name evidence="2" type="ORF">GCM10022247_30940</name>
</gene>
<reference evidence="3" key="1">
    <citation type="journal article" date="2019" name="Int. J. Syst. Evol. Microbiol.">
        <title>The Global Catalogue of Microorganisms (GCM) 10K type strain sequencing project: providing services to taxonomists for standard genome sequencing and annotation.</title>
        <authorList>
            <consortium name="The Broad Institute Genomics Platform"/>
            <consortium name="The Broad Institute Genome Sequencing Center for Infectious Disease"/>
            <person name="Wu L."/>
            <person name="Ma J."/>
        </authorList>
    </citation>
    <scope>NUCLEOTIDE SEQUENCE [LARGE SCALE GENOMIC DNA]</scope>
    <source>
        <strain evidence="3">JCM 17342</strain>
    </source>
</reference>